<keyword evidence="1" id="KW-1133">Transmembrane helix</keyword>
<name>E4Y1U8_OIKDI</name>
<protein>
    <recommendedName>
        <fullName evidence="4">Transmembrane protein</fullName>
    </recommendedName>
</protein>
<gene>
    <name evidence="2" type="ORF">GSOID_T00014165001</name>
</gene>
<keyword evidence="3" id="KW-1185">Reference proteome</keyword>
<dbReference type="Proteomes" id="UP000001307">
    <property type="component" value="Unassembled WGS sequence"/>
</dbReference>
<organism evidence="2">
    <name type="scientific">Oikopleura dioica</name>
    <name type="common">Tunicate</name>
    <dbReference type="NCBI Taxonomy" id="34765"/>
    <lineage>
        <taxon>Eukaryota</taxon>
        <taxon>Metazoa</taxon>
        <taxon>Chordata</taxon>
        <taxon>Tunicata</taxon>
        <taxon>Appendicularia</taxon>
        <taxon>Copelata</taxon>
        <taxon>Oikopleuridae</taxon>
        <taxon>Oikopleura</taxon>
    </lineage>
</organism>
<evidence type="ECO:0000313" key="3">
    <source>
        <dbReference type="Proteomes" id="UP000001307"/>
    </source>
</evidence>
<sequence>MIGFVMFTFERLFTLDSVAAPLLSLLSVVCNCISVGLSVYFFNSFVGGSVSLKAAYASFTAVGCFTSAALGYCIFTAQKLLRWKKARLSASTSSTSSLSRSKSHAYYHSLIALNIHQYLKEQVAMIDPNADLDFLKHNRIMRIKNPSVIQSIKKSESC</sequence>
<keyword evidence="1" id="KW-0812">Transmembrane</keyword>
<dbReference type="AlphaFoldDB" id="E4Y1U8"/>
<dbReference type="OrthoDB" id="10405767at2759"/>
<proteinExistence type="predicted"/>
<feature type="transmembrane region" description="Helical" evidence="1">
    <location>
        <begin position="12"/>
        <end position="42"/>
    </location>
</feature>
<evidence type="ECO:0000313" key="2">
    <source>
        <dbReference type="EMBL" id="CBY15842.1"/>
    </source>
</evidence>
<evidence type="ECO:0000256" key="1">
    <source>
        <dbReference type="SAM" id="Phobius"/>
    </source>
</evidence>
<dbReference type="InParanoid" id="E4Y1U8"/>
<accession>E4Y1U8</accession>
<dbReference type="EMBL" id="FN653696">
    <property type="protein sequence ID" value="CBY15842.1"/>
    <property type="molecule type" value="Genomic_DNA"/>
</dbReference>
<feature type="transmembrane region" description="Helical" evidence="1">
    <location>
        <begin position="54"/>
        <end position="75"/>
    </location>
</feature>
<keyword evidence="1" id="KW-0472">Membrane</keyword>
<evidence type="ECO:0008006" key="4">
    <source>
        <dbReference type="Google" id="ProtNLM"/>
    </source>
</evidence>
<reference evidence="2" key="1">
    <citation type="journal article" date="2010" name="Science">
        <title>Plasticity of animal genome architecture unmasked by rapid evolution of a pelagic tunicate.</title>
        <authorList>
            <person name="Denoeud F."/>
            <person name="Henriet S."/>
            <person name="Mungpakdee S."/>
            <person name="Aury J.M."/>
            <person name="Da Silva C."/>
            <person name="Brinkmann H."/>
            <person name="Mikhaleva J."/>
            <person name="Olsen L.C."/>
            <person name="Jubin C."/>
            <person name="Canestro C."/>
            <person name="Bouquet J.M."/>
            <person name="Danks G."/>
            <person name="Poulain J."/>
            <person name="Campsteijn C."/>
            <person name="Adamski M."/>
            <person name="Cross I."/>
            <person name="Yadetie F."/>
            <person name="Muffato M."/>
            <person name="Louis A."/>
            <person name="Butcher S."/>
            <person name="Tsagkogeorga G."/>
            <person name="Konrad A."/>
            <person name="Singh S."/>
            <person name="Jensen M.F."/>
            <person name="Cong E.H."/>
            <person name="Eikeseth-Otteraa H."/>
            <person name="Noel B."/>
            <person name="Anthouard V."/>
            <person name="Porcel B.M."/>
            <person name="Kachouri-Lafond R."/>
            <person name="Nishino A."/>
            <person name="Ugolini M."/>
            <person name="Chourrout P."/>
            <person name="Nishida H."/>
            <person name="Aasland R."/>
            <person name="Huzurbazar S."/>
            <person name="Westhof E."/>
            <person name="Delsuc F."/>
            <person name="Lehrach H."/>
            <person name="Reinhardt R."/>
            <person name="Weissenbach J."/>
            <person name="Roy S.W."/>
            <person name="Artiguenave F."/>
            <person name="Postlethwait J.H."/>
            <person name="Manak J.R."/>
            <person name="Thompson E.M."/>
            <person name="Jaillon O."/>
            <person name="Du Pasquier L."/>
            <person name="Boudinot P."/>
            <person name="Liberles D.A."/>
            <person name="Volff J.N."/>
            <person name="Philippe H."/>
            <person name="Lenhard B."/>
            <person name="Roest Crollius H."/>
            <person name="Wincker P."/>
            <person name="Chourrout D."/>
        </authorList>
    </citation>
    <scope>NUCLEOTIDE SEQUENCE [LARGE SCALE GENOMIC DNA]</scope>
</reference>